<comment type="caution">
    <text evidence="2">The sequence shown here is derived from an EMBL/GenBank/DDBJ whole genome shotgun (WGS) entry which is preliminary data.</text>
</comment>
<reference evidence="2 3" key="1">
    <citation type="submission" date="2018-07" db="EMBL/GenBank/DDBJ databases">
        <title>High-quality-draft genome sequence of Gaiella occulta.</title>
        <authorList>
            <person name="Severino R."/>
            <person name="Froufe H.J.C."/>
            <person name="Rainey F.A."/>
            <person name="Barroso C."/>
            <person name="Albuquerque L."/>
            <person name="Lobo-Da-Cunha A."/>
            <person name="Da Costa M.S."/>
            <person name="Egas C."/>
        </authorList>
    </citation>
    <scope>NUCLEOTIDE SEQUENCE [LARGE SCALE GENOMIC DNA]</scope>
    <source>
        <strain evidence="2 3">F2-233</strain>
    </source>
</reference>
<sequence>MAPLALSAGVTAAWWVALGVLLVVALVVWALLEVLRRAVLDVDESVTAVWTMGKRVAQNTQTTYLFGTTKARGVDLLEELQRHAALRERSGA</sequence>
<keyword evidence="1" id="KW-1133">Transmembrane helix</keyword>
<gene>
    <name evidence="2" type="ORF">Gocc_0264</name>
</gene>
<evidence type="ECO:0000313" key="2">
    <source>
        <dbReference type="EMBL" id="RDI75845.1"/>
    </source>
</evidence>
<dbReference type="Proteomes" id="UP000254134">
    <property type="component" value="Unassembled WGS sequence"/>
</dbReference>
<feature type="transmembrane region" description="Helical" evidence="1">
    <location>
        <begin position="12"/>
        <end position="32"/>
    </location>
</feature>
<dbReference type="EMBL" id="QQZY01000001">
    <property type="protein sequence ID" value="RDI75845.1"/>
    <property type="molecule type" value="Genomic_DNA"/>
</dbReference>
<keyword evidence="3" id="KW-1185">Reference proteome</keyword>
<keyword evidence="1" id="KW-0472">Membrane</keyword>
<name>A0A7M2Z1D0_9ACTN</name>
<dbReference type="AlphaFoldDB" id="A0A7M2Z1D0"/>
<reference evidence="3" key="2">
    <citation type="journal article" date="2019" name="MicrobiologyOpen">
        <title>High-quality draft genome sequence of Gaiella occulta isolated from a 150 meter deep mineral water borehole and comparison with the genome sequences of other deep-branching lineages of the phylum Actinobacteria.</title>
        <authorList>
            <person name="Severino R."/>
            <person name="Froufe H.J.C."/>
            <person name="Barroso C."/>
            <person name="Albuquerque L."/>
            <person name="Lobo-da-Cunha A."/>
            <person name="da Costa M.S."/>
            <person name="Egas C."/>
        </authorList>
    </citation>
    <scope>NUCLEOTIDE SEQUENCE [LARGE SCALE GENOMIC DNA]</scope>
    <source>
        <strain evidence="3">F2-233</strain>
    </source>
</reference>
<accession>A0A7M2Z1D0</accession>
<keyword evidence="1" id="KW-0812">Transmembrane</keyword>
<protein>
    <submittedName>
        <fullName evidence="2">Uncharacterized protein</fullName>
    </submittedName>
</protein>
<proteinExistence type="predicted"/>
<evidence type="ECO:0000313" key="3">
    <source>
        <dbReference type="Proteomes" id="UP000254134"/>
    </source>
</evidence>
<evidence type="ECO:0000256" key="1">
    <source>
        <dbReference type="SAM" id="Phobius"/>
    </source>
</evidence>
<organism evidence="2 3">
    <name type="scientific">Gaiella occulta</name>
    <dbReference type="NCBI Taxonomy" id="1002870"/>
    <lineage>
        <taxon>Bacteria</taxon>
        <taxon>Bacillati</taxon>
        <taxon>Actinomycetota</taxon>
        <taxon>Thermoleophilia</taxon>
        <taxon>Gaiellales</taxon>
        <taxon>Gaiellaceae</taxon>
        <taxon>Gaiella</taxon>
    </lineage>
</organism>